<dbReference type="GO" id="GO:0008233">
    <property type="term" value="F:peptidase activity"/>
    <property type="evidence" value="ECO:0007669"/>
    <property type="project" value="InterPro"/>
</dbReference>
<proteinExistence type="predicted"/>
<evidence type="ECO:0000313" key="4">
    <source>
        <dbReference type="Proteomes" id="UP000823921"/>
    </source>
</evidence>
<dbReference type="AlphaFoldDB" id="A0A9D2MKX0"/>
<dbReference type="InterPro" id="IPR001119">
    <property type="entry name" value="SLH_dom"/>
</dbReference>
<keyword evidence="1" id="KW-0677">Repeat</keyword>
<evidence type="ECO:0000259" key="2">
    <source>
        <dbReference type="PROSITE" id="PS51272"/>
    </source>
</evidence>
<dbReference type="EMBL" id="DWXO01000016">
    <property type="protein sequence ID" value="HJB79585.1"/>
    <property type="molecule type" value="Genomic_DNA"/>
</dbReference>
<sequence length="350" mass="38848">LPEELQEEYAHPEDEALFTDFDQMDEVHQAAVFALSATGVSTGKPDGSFGRTDPIQRCDGTVLLMRTLDVVDRALTGDEMTITLYSVDSENGQTLSSEQYVTEVGAYLYGLLEDAPQYYVFDGFSSGSTVTSACTAYYAQYRPMTQAEREEADFWDKVDQGLASADDYWTQPFWLTMQGENEAKHNLLFGSTEKRRFDSQAEAQAAMTTITVPIWTLSNGVKKASTATLQVHSAIADDVKAIFTEIYNDPEQFPINGTSSFRYVEGTTGEHNCGTAIDLNANENYQIRDGQVLVGSCWEPGTNPYSIAPDSSVVRIFEAHGWSWGGDAWAWDSDDSEGYHDYMHFSYMGG</sequence>
<feature type="non-terminal residue" evidence="3">
    <location>
        <position position="1"/>
    </location>
</feature>
<evidence type="ECO:0000313" key="3">
    <source>
        <dbReference type="EMBL" id="HJB79585.1"/>
    </source>
</evidence>
<organism evidence="3 4">
    <name type="scientific">Candidatus Flavonifractor intestinigallinarum</name>
    <dbReference type="NCBI Taxonomy" id="2838586"/>
    <lineage>
        <taxon>Bacteria</taxon>
        <taxon>Bacillati</taxon>
        <taxon>Bacillota</taxon>
        <taxon>Clostridia</taxon>
        <taxon>Eubacteriales</taxon>
        <taxon>Oscillospiraceae</taxon>
        <taxon>Flavonifractor</taxon>
    </lineage>
</organism>
<protein>
    <submittedName>
        <fullName evidence="3">M15 family metallopeptidase</fullName>
    </submittedName>
</protein>
<reference evidence="3" key="1">
    <citation type="journal article" date="2021" name="PeerJ">
        <title>Extensive microbial diversity within the chicken gut microbiome revealed by metagenomics and culture.</title>
        <authorList>
            <person name="Gilroy R."/>
            <person name="Ravi A."/>
            <person name="Getino M."/>
            <person name="Pursley I."/>
            <person name="Horton D.L."/>
            <person name="Alikhan N.F."/>
            <person name="Baker D."/>
            <person name="Gharbi K."/>
            <person name="Hall N."/>
            <person name="Watson M."/>
            <person name="Adriaenssens E.M."/>
            <person name="Foster-Nyarko E."/>
            <person name="Jarju S."/>
            <person name="Secka A."/>
            <person name="Antonio M."/>
            <person name="Oren A."/>
            <person name="Chaudhuri R.R."/>
            <person name="La Ragione R."/>
            <person name="Hildebrand F."/>
            <person name="Pallen M.J."/>
        </authorList>
    </citation>
    <scope>NUCLEOTIDE SEQUENCE</scope>
    <source>
        <strain evidence="3">CHK192-8294</strain>
    </source>
</reference>
<comment type="caution">
    <text evidence="3">The sequence shown here is derived from an EMBL/GenBank/DDBJ whole genome shotgun (WGS) entry which is preliminary data.</text>
</comment>
<dbReference type="Pfam" id="PF13539">
    <property type="entry name" value="Peptidase_M15_4"/>
    <property type="match status" value="1"/>
</dbReference>
<dbReference type="Gene3D" id="3.30.1380.10">
    <property type="match status" value="1"/>
</dbReference>
<evidence type="ECO:0000256" key="1">
    <source>
        <dbReference type="ARBA" id="ARBA00022737"/>
    </source>
</evidence>
<reference evidence="3" key="2">
    <citation type="submission" date="2021-04" db="EMBL/GenBank/DDBJ databases">
        <authorList>
            <person name="Gilroy R."/>
        </authorList>
    </citation>
    <scope>NUCLEOTIDE SEQUENCE</scope>
    <source>
        <strain evidence="3">CHK192-8294</strain>
    </source>
</reference>
<gene>
    <name evidence="3" type="ORF">H9712_01230</name>
</gene>
<accession>A0A9D2MKX0</accession>
<dbReference type="InterPro" id="IPR009045">
    <property type="entry name" value="Zn_M74/Hedgehog-like"/>
</dbReference>
<dbReference type="InterPro" id="IPR039561">
    <property type="entry name" value="Peptidase_M15C"/>
</dbReference>
<dbReference type="Proteomes" id="UP000823921">
    <property type="component" value="Unassembled WGS sequence"/>
</dbReference>
<dbReference type="SUPFAM" id="SSF55166">
    <property type="entry name" value="Hedgehog/DD-peptidase"/>
    <property type="match status" value="1"/>
</dbReference>
<name>A0A9D2MKX0_9FIRM</name>
<dbReference type="PROSITE" id="PS51272">
    <property type="entry name" value="SLH"/>
    <property type="match status" value="1"/>
</dbReference>
<feature type="domain" description="SLH" evidence="2">
    <location>
        <begin position="15"/>
        <end position="78"/>
    </location>
</feature>